<dbReference type="Gene3D" id="2.102.10.10">
    <property type="entry name" value="Rieske [2Fe-2S] iron-sulphur domain"/>
    <property type="match status" value="1"/>
</dbReference>
<protein>
    <submittedName>
        <fullName evidence="8">Rieske 2Fe-2S domain protein</fullName>
    </submittedName>
</protein>
<name>A0A378K3A6_9GAMM</name>
<evidence type="ECO:0000256" key="2">
    <source>
        <dbReference type="ARBA" id="ARBA00022723"/>
    </source>
</evidence>
<dbReference type="OrthoDB" id="9769355at2"/>
<dbReference type="AlphaFoldDB" id="A0A378K3A6"/>
<dbReference type="PROSITE" id="PS51296">
    <property type="entry name" value="RIESKE"/>
    <property type="match status" value="1"/>
</dbReference>
<organism evidence="8 10">
    <name type="scientific">Legionella moravica</name>
    <dbReference type="NCBI Taxonomy" id="39962"/>
    <lineage>
        <taxon>Bacteria</taxon>
        <taxon>Pseudomonadati</taxon>
        <taxon>Pseudomonadota</taxon>
        <taxon>Gammaproteobacteria</taxon>
        <taxon>Legionellales</taxon>
        <taxon>Legionellaceae</taxon>
        <taxon>Legionella</taxon>
    </lineage>
</organism>
<dbReference type="EMBL" id="LNYN01000002">
    <property type="protein sequence ID" value="KTD39486.1"/>
    <property type="molecule type" value="Genomic_DNA"/>
</dbReference>
<dbReference type="PANTHER" id="PTHR21266:SF60">
    <property type="entry name" value="3-KETOSTEROID-9-ALPHA-MONOOXYGENASE, OXYGENASE COMPONENT"/>
    <property type="match status" value="1"/>
</dbReference>
<keyword evidence="2" id="KW-0479">Metal-binding</keyword>
<dbReference type="Gene3D" id="3.90.380.10">
    <property type="entry name" value="Naphthalene 1,2-dioxygenase Alpha Subunit, Chain A, domain 1"/>
    <property type="match status" value="1"/>
</dbReference>
<evidence type="ECO:0000256" key="5">
    <source>
        <dbReference type="ARBA" id="ARBA00023014"/>
    </source>
</evidence>
<dbReference type="EMBL" id="UGOG01000001">
    <property type="protein sequence ID" value="STX63739.1"/>
    <property type="molecule type" value="Genomic_DNA"/>
</dbReference>
<sequence length="353" mass="40448">MNKNNITGRMDSGLGHYWYPLGFSQVLRKNSAKPQRFVLLDTPIVLWRSQNEWRAHKDVCPHRQAPLSSGLVVNDELVCPYHGWSFKPCGTLSAVPSLCDADQPKSKPGLIPFLVHDDNFMIWVCLQKTARLAPPKIIEPTSNNSKTVLIEKKFNHHIEDIIENFMDSPHTLFVHSGLIRDSSQLMSRLVDVSMHENEVLVSHHPSQEDISLFSRLINPQGKMVSHTDTFILPAHVKINYYFETESPAFSAWVAMRPISENQTQLFFAITLNFNGIINRIFTPVVRLMAERILWQDRKILDLQRDNLAYEKTRHSASSIGDCASNYVRRQRYDADQLPRNGIILPARTINLNL</sequence>
<evidence type="ECO:0000313" key="7">
    <source>
        <dbReference type="EMBL" id="KTD39486.1"/>
    </source>
</evidence>
<dbReference type="STRING" id="39962.Lmor_0137"/>
<evidence type="ECO:0000313" key="10">
    <source>
        <dbReference type="Proteomes" id="UP000254040"/>
    </source>
</evidence>
<dbReference type="SUPFAM" id="SSF55961">
    <property type="entry name" value="Bet v1-like"/>
    <property type="match status" value="1"/>
</dbReference>
<keyword evidence="3" id="KW-0560">Oxidoreductase</keyword>
<reference evidence="7 9" key="1">
    <citation type="submission" date="2015-11" db="EMBL/GenBank/DDBJ databases">
        <title>Genomic analysis of 38 Legionella species identifies large and diverse effector repertoires.</title>
        <authorList>
            <person name="Burstein D."/>
            <person name="Amaro F."/>
            <person name="Zusman T."/>
            <person name="Lifshitz Z."/>
            <person name="Cohen O."/>
            <person name="Gilbert J.A."/>
            <person name="Pupko T."/>
            <person name="Shuman H.A."/>
            <person name="Segal G."/>
        </authorList>
    </citation>
    <scope>NUCLEOTIDE SEQUENCE [LARGE SCALE GENOMIC DNA]</scope>
    <source>
        <strain evidence="7 9">ATCC 43877</strain>
    </source>
</reference>
<dbReference type="InterPro" id="IPR017941">
    <property type="entry name" value="Rieske_2Fe-2S"/>
</dbReference>
<feature type="domain" description="Rieske" evidence="6">
    <location>
        <begin position="18"/>
        <end position="124"/>
    </location>
</feature>
<dbReference type="InterPro" id="IPR050584">
    <property type="entry name" value="Cholesterol_7-desaturase"/>
</dbReference>
<dbReference type="PANTHER" id="PTHR21266">
    <property type="entry name" value="IRON-SULFUR DOMAIN CONTAINING PROTEIN"/>
    <property type="match status" value="1"/>
</dbReference>
<evidence type="ECO:0000256" key="3">
    <source>
        <dbReference type="ARBA" id="ARBA00023002"/>
    </source>
</evidence>
<dbReference type="Pfam" id="PF19112">
    <property type="entry name" value="VanA_C"/>
    <property type="match status" value="1"/>
</dbReference>
<accession>A0A378K3A6</accession>
<keyword evidence="5" id="KW-0411">Iron-sulfur</keyword>
<dbReference type="RefSeq" id="WP_028383748.1">
    <property type="nucleotide sequence ID" value="NZ_CAAAJG010000006.1"/>
</dbReference>
<dbReference type="SUPFAM" id="SSF50022">
    <property type="entry name" value="ISP domain"/>
    <property type="match status" value="1"/>
</dbReference>
<gene>
    <name evidence="7" type="ORF">Lmor_0137</name>
    <name evidence="8" type="ORF">NCTC12239_02687</name>
</gene>
<dbReference type="Proteomes" id="UP000054985">
    <property type="component" value="Unassembled WGS sequence"/>
</dbReference>
<proteinExistence type="predicted"/>
<dbReference type="GO" id="GO:0016491">
    <property type="term" value="F:oxidoreductase activity"/>
    <property type="evidence" value="ECO:0007669"/>
    <property type="project" value="UniProtKB-KW"/>
</dbReference>
<dbReference type="Proteomes" id="UP000254040">
    <property type="component" value="Unassembled WGS sequence"/>
</dbReference>
<dbReference type="Pfam" id="PF00355">
    <property type="entry name" value="Rieske"/>
    <property type="match status" value="1"/>
</dbReference>
<keyword evidence="4" id="KW-0408">Iron</keyword>
<evidence type="ECO:0000313" key="8">
    <source>
        <dbReference type="EMBL" id="STX63739.1"/>
    </source>
</evidence>
<evidence type="ECO:0000256" key="4">
    <source>
        <dbReference type="ARBA" id="ARBA00023004"/>
    </source>
</evidence>
<dbReference type="InterPro" id="IPR044043">
    <property type="entry name" value="VanA_C_cat"/>
</dbReference>
<reference evidence="8 10" key="2">
    <citation type="submission" date="2018-06" db="EMBL/GenBank/DDBJ databases">
        <authorList>
            <consortium name="Pathogen Informatics"/>
            <person name="Doyle S."/>
        </authorList>
    </citation>
    <scope>NUCLEOTIDE SEQUENCE [LARGE SCALE GENOMIC DNA]</scope>
    <source>
        <strain evidence="8 10">NCTC12239</strain>
    </source>
</reference>
<keyword evidence="9" id="KW-1185">Reference proteome</keyword>
<keyword evidence="1" id="KW-0001">2Fe-2S</keyword>
<evidence type="ECO:0000259" key="6">
    <source>
        <dbReference type="PROSITE" id="PS51296"/>
    </source>
</evidence>
<evidence type="ECO:0000313" key="9">
    <source>
        <dbReference type="Proteomes" id="UP000054985"/>
    </source>
</evidence>
<dbReference type="GO" id="GO:0051537">
    <property type="term" value="F:2 iron, 2 sulfur cluster binding"/>
    <property type="evidence" value="ECO:0007669"/>
    <property type="project" value="UniProtKB-KW"/>
</dbReference>
<dbReference type="GO" id="GO:0046872">
    <property type="term" value="F:metal ion binding"/>
    <property type="evidence" value="ECO:0007669"/>
    <property type="project" value="UniProtKB-KW"/>
</dbReference>
<dbReference type="InterPro" id="IPR036922">
    <property type="entry name" value="Rieske_2Fe-2S_sf"/>
</dbReference>
<evidence type="ECO:0000256" key="1">
    <source>
        <dbReference type="ARBA" id="ARBA00022714"/>
    </source>
</evidence>
<dbReference type="CDD" id="cd03469">
    <property type="entry name" value="Rieske_RO_Alpha_N"/>
    <property type="match status" value="1"/>
</dbReference>